<comment type="caution">
    <text evidence="9">The sequence shown here is derived from an EMBL/GenBank/DDBJ whole genome shotgun (WGS) entry which is preliminary data.</text>
</comment>
<evidence type="ECO:0000313" key="9">
    <source>
        <dbReference type="EMBL" id="CAJ0585782.1"/>
    </source>
</evidence>
<evidence type="ECO:0000256" key="6">
    <source>
        <dbReference type="ARBA" id="ARBA00023136"/>
    </source>
</evidence>
<keyword evidence="3 7" id="KW-1003">Cell membrane</keyword>
<dbReference type="InterPro" id="IPR008516">
    <property type="entry name" value="Na/K-Atpase_Interacting"/>
</dbReference>
<protein>
    <recommendedName>
        <fullName evidence="7">Sodium/potassium-transporting ATPase subunit beta-1-interacting protein</fullName>
        <shortName evidence="7">Na(+)/K(+)-transporting ATPase subunit beta-1-interacting protein</shortName>
    </recommendedName>
</protein>
<keyword evidence="5 7" id="KW-1133">Transmembrane helix</keyword>
<dbReference type="Pfam" id="PF05640">
    <property type="entry name" value="NKAIN"/>
    <property type="match status" value="1"/>
</dbReference>
<feature type="transmembrane region" description="Helical" evidence="7">
    <location>
        <begin position="104"/>
        <end position="125"/>
    </location>
</feature>
<keyword evidence="10" id="KW-1185">Reference proteome</keyword>
<evidence type="ECO:0000256" key="1">
    <source>
        <dbReference type="ARBA" id="ARBA00004651"/>
    </source>
</evidence>
<comment type="caution">
    <text evidence="7">Lacks conserved residue(s) required for the propagation of feature annotation.</text>
</comment>
<dbReference type="GO" id="GO:0005886">
    <property type="term" value="C:plasma membrane"/>
    <property type="evidence" value="ECO:0007669"/>
    <property type="project" value="UniProtKB-SubCell"/>
</dbReference>
<feature type="non-terminal residue" evidence="9">
    <location>
        <position position="476"/>
    </location>
</feature>
<evidence type="ECO:0000256" key="3">
    <source>
        <dbReference type="ARBA" id="ARBA00022475"/>
    </source>
</evidence>
<dbReference type="PANTHER" id="PTHR13084:SF6">
    <property type="entry name" value="SODIUM_POTASSIUM-TRANSPORTING ATPASE SUBUNIT BETA-1-INTERACTING PROTEIN"/>
    <property type="match status" value="1"/>
</dbReference>
<accession>A0AA36DEK9</accession>
<feature type="compositionally biased region" description="Low complexity" evidence="8">
    <location>
        <begin position="372"/>
        <end position="383"/>
    </location>
</feature>
<dbReference type="EMBL" id="CATQJA010002706">
    <property type="protein sequence ID" value="CAJ0585782.1"/>
    <property type="molecule type" value="Genomic_DNA"/>
</dbReference>
<evidence type="ECO:0000256" key="5">
    <source>
        <dbReference type="ARBA" id="ARBA00022989"/>
    </source>
</evidence>
<name>A0AA36DEK9_9BILA</name>
<feature type="compositionally biased region" description="Polar residues" evidence="8">
    <location>
        <begin position="332"/>
        <end position="343"/>
    </location>
</feature>
<dbReference type="PANTHER" id="PTHR13084">
    <property type="entry name" value="T-CELL LYMPHOMA BREAKPOINT-ASSOCIATED TARGET 1-RELATED"/>
    <property type="match status" value="1"/>
</dbReference>
<evidence type="ECO:0000256" key="8">
    <source>
        <dbReference type="SAM" id="MobiDB-lite"/>
    </source>
</evidence>
<comment type="subcellular location">
    <subcellularLocation>
        <location evidence="1 7">Cell membrane</location>
        <topology evidence="1 7">Multi-pass membrane protein</topology>
    </subcellularLocation>
</comment>
<feature type="transmembrane region" description="Helical" evidence="7">
    <location>
        <begin position="186"/>
        <end position="205"/>
    </location>
</feature>
<feature type="region of interest" description="Disordered" evidence="8">
    <location>
        <begin position="363"/>
        <end position="451"/>
    </location>
</feature>
<evidence type="ECO:0000313" key="10">
    <source>
        <dbReference type="Proteomes" id="UP001177023"/>
    </source>
</evidence>
<comment type="similarity">
    <text evidence="2 7">Belongs to the NKAIN family.</text>
</comment>
<feature type="compositionally biased region" description="Polar residues" evidence="8">
    <location>
        <begin position="244"/>
        <end position="260"/>
    </location>
</feature>
<gene>
    <name evidence="9" type="ORF">MSPICULIGERA_LOCUS23793</name>
</gene>
<dbReference type="GO" id="GO:0002028">
    <property type="term" value="P:regulation of sodium ion transport"/>
    <property type="evidence" value="ECO:0007669"/>
    <property type="project" value="UniProtKB-UniRule"/>
</dbReference>
<evidence type="ECO:0000256" key="2">
    <source>
        <dbReference type="ARBA" id="ARBA00006364"/>
    </source>
</evidence>
<keyword evidence="4 7" id="KW-0812">Transmembrane</keyword>
<sequence>MMLSSFLCPLHSSDLSFPSSGQLIDVLPTVFRVLTVVFVLDWVSGPRPSIQDSRFGAPALSALAFASGPVQIGPWGITTYQRGMNILCCIIGVFAACQHRRSLLAVFATTNFISFIYNLLLLFWYEGVFPTTSHYALLLSFGLPFSFSFFLKYTPGCSSHFDLKNSYWVQDDCLIPFVHLEAAQSVIHGVLALTCLITTTVVLCTPKKRKRKSKSASLPTVSAESVVSGDIEKRPRSRAPTRSLPDSGSSVRSGYVNSSYDSREDVSAVRSAPNYRMPPLNNHPIQAFPNENYEDVDPEPPQRQPAASQLQYSKRKSKGQSRVVQEERDESFCSSSTTGTIPSLHSLVSFDPKSTNYLTVQERIPTDDSETEGPSTSSGSQQSDDYEVEEVKVEAPPPPDAQYSKVKKRPKKEPPEASFETPRSARDEIPAKPRETRDRDYDQEHEDPAYERISAYRRLGQAAAERARDHRQALAG</sequence>
<keyword evidence="6 7" id="KW-0472">Membrane</keyword>
<dbReference type="Proteomes" id="UP001177023">
    <property type="component" value="Unassembled WGS sequence"/>
</dbReference>
<evidence type="ECO:0000256" key="4">
    <source>
        <dbReference type="ARBA" id="ARBA00022692"/>
    </source>
</evidence>
<dbReference type="AlphaFoldDB" id="A0AA36DEK9"/>
<proteinExistence type="inferred from homology"/>
<feature type="compositionally biased region" description="Basic and acidic residues" evidence="8">
    <location>
        <begin position="423"/>
        <end position="450"/>
    </location>
</feature>
<feature type="region of interest" description="Disordered" evidence="8">
    <location>
        <begin position="227"/>
        <end position="349"/>
    </location>
</feature>
<reference evidence="9" key="1">
    <citation type="submission" date="2023-06" db="EMBL/GenBank/DDBJ databases">
        <authorList>
            <person name="Delattre M."/>
        </authorList>
    </citation>
    <scope>NUCLEOTIDE SEQUENCE</scope>
    <source>
        <strain evidence="9">AF72</strain>
    </source>
</reference>
<organism evidence="9 10">
    <name type="scientific">Mesorhabditis spiculigera</name>
    <dbReference type="NCBI Taxonomy" id="96644"/>
    <lineage>
        <taxon>Eukaryota</taxon>
        <taxon>Metazoa</taxon>
        <taxon>Ecdysozoa</taxon>
        <taxon>Nematoda</taxon>
        <taxon>Chromadorea</taxon>
        <taxon>Rhabditida</taxon>
        <taxon>Rhabditina</taxon>
        <taxon>Rhabditomorpha</taxon>
        <taxon>Rhabditoidea</taxon>
        <taxon>Rhabditidae</taxon>
        <taxon>Mesorhabditinae</taxon>
        <taxon>Mesorhabditis</taxon>
    </lineage>
</organism>
<evidence type="ECO:0000256" key="7">
    <source>
        <dbReference type="RuleBase" id="RU368041"/>
    </source>
</evidence>